<dbReference type="Proteomes" id="UP000294599">
    <property type="component" value="Unassembled WGS sequence"/>
</dbReference>
<keyword evidence="1" id="KW-0472">Membrane</keyword>
<evidence type="ECO:0000313" key="3">
    <source>
        <dbReference type="Proteomes" id="UP000294599"/>
    </source>
</evidence>
<feature type="transmembrane region" description="Helical" evidence="1">
    <location>
        <begin position="110"/>
        <end position="129"/>
    </location>
</feature>
<reference evidence="2 3" key="1">
    <citation type="submission" date="2019-03" db="EMBL/GenBank/DDBJ databases">
        <title>Genomic Encyclopedia of Type Strains, Phase IV (KMG-IV): sequencing the most valuable type-strain genomes for metagenomic binning, comparative biology and taxonomic classification.</title>
        <authorList>
            <person name="Goeker M."/>
        </authorList>
    </citation>
    <scope>NUCLEOTIDE SEQUENCE [LARGE SCALE GENOMIC DNA]</scope>
    <source>
        <strain evidence="2 3">DSM 21944</strain>
    </source>
</reference>
<protein>
    <submittedName>
        <fullName evidence="2">Putative Zn finger-like uncharacterized protein</fullName>
    </submittedName>
</protein>
<dbReference type="OrthoDB" id="6717714at2"/>
<dbReference type="NCBIfam" id="TIGR02098">
    <property type="entry name" value="MJ0042_CXXC"/>
    <property type="match status" value="1"/>
</dbReference>
<dbReference type="EMBL" id="SMAF01000010">
    <property type="protein sequence ID" value="TCS97978.1"/>
    <property type="molecule type" value="Genomic_DNA"/>
</dbReference>
<evidence type="ECO:0000256" key="1">
    <source>
        <dbReference type="SAM" id="Phobius"/>
    </source>
</evidence>
<proteinExistence type="predicted"/>
<dbReference type="Pfam" id="PF11906">
    <property type="entry name" value="DUF3426"/>
    <property type="match status" value="1"/>
</dbReference>
<dbReference type="AlphaFoldDB" id="A0A4S3KV72"/>
<keyword evidence="1" id="KW-0812">Transmembrane</keyword>
<dbReference type="InterPro" id="IPR011723">
    <property type="entry name" value="Znf/thioredoxin_put"/>
</dbReference>
<keyword evidence="1" id="KW-1133">Transmembrane helix</keyword>
<gene>
    <name evidence="2" type="ORF">EDC25_11039</name>
</gene>
<organism evidence="2 3">
    <name type="scientific">Pseudofulvimonas gallinarii</name>
    <dbReference type="NCBI Taxonomy" id="634155"/>
    <lineage>
        <taxon>Bacteria</taxon>
        <taxon>Pseudomonadati</taxon>
        <taxon>Pseudomonadota</taxon>
        <taxon>Gammaproteobacteria</taxon>
        <taxon>Lysobacterales</taxon>
        <taxon>Rhodanobacteraceae</taxon>
        <taxon>Pseudofulvimonas</taxon>
    </lineage>
</organism>
<comment type="caution">
    <text evidence="2">The sequence shown here is derived from an EMBL/GenBank/DDBJ whole genome shotgun (WGS) entry which is preliminary data.</text>
</comment>
<name>A0A4S3KV72_9GAMM</name>
<sequence length="265" mass="29229">MSAMYSQCPHCLTIYRVALGELAGGRGEAACGSCDQAFDVLATLSAELPPEPIDRLDVVPPQMPVPVLRQAVLRPKPLQPSLFDPNTRKQAESFLKPRAAVAAAGTRRRVALWLAVVVLAVVLLAQIVYAERQRLLAIPTYRAWAESLCERFGCLVPGSTRAIADIRLISRDIRKHPTVEGALLITATMANTGERARPYPILELRLSDLDERPVAMRRFMPEDYLSDRARVPAGMPPHSTVPLEFEVLDPGADAVAFEFRFLPPR</sequence>
<keyword evidence="3" id="KW-1185">Reference proteome</keyword>
<accession>A0A4S3KV72</accession>
<dbReference type="InterPro" id="IPR021834">
    <property type="entry name" value="DUF3426"/>
</dbReference>
<evidence type="ECO:0000313" key="2">
    <source>
        <dbReference type="EMBL" id="TCS97978.1"/>
    </source>
</evidence>
<dbReference type="RefSeq" id="WP_123520943.1">
    <property type="nucleotide sequence ID" value="NZ_SMAF01000010.1"/>
</dbReference>